<dbReference type="InterPro" id="IPR001610">
    <property type="entry name" value="PAC"/>
</dbReference>
<dbReference type="InterPro" id="IPR000700">
    <property type="entry name" value="PAS-assoc_C"/>
</dbReference>
<evidence type="ECO:0000259" key="5">
    <source>
        <dbReference type="PROSITE" id="PS50887"/>
    </source>
</evidence>
<dbReference type="CDD" id="cd00130">
    <property type="entry name" value="PAS"/>
    <property type="match status" value="5"/>
</dbReference>
<dbReference type="InterPro" id="IPR035965">
    <property type="entry name" value="PAS-like_dom_sf"/>
</dbReference>
<dbReference type="GO" id="GO:0003824">
    <property type="term" value="F:catalytic activity"/>
    <property type="evidence" value="ECO:0007669"/>
    <property type="project" value="UniProtKB-ARBA"/>
</dbReference>
<dbReference type="Pfam" id="PF00563">
    <property type="entry name" value="EAL"/>
    <property type="match status" value="1"/>
</dbReference>
<dbReference type="PROSITE" id="PS50112">
    <property type="entry name" value="PAS"/>
    <property type="match status" value="2"/>
</dbReference>
<evidence type="ECO:0000259" key="2">
    <source>
        <dbReference type="PROSITE" id="PS50112"/>
    </source>
</evidence>
<organism evidence="6 7">
    <name type="scientific">Pandoraea sputorum</name>
    <dbReference type="NCBI Taxonomy" id="93222"/>
    <lineage>
        <taxon>Bacteria</taxon>
        <taxon>Pseudomonadati</taxon>
        <taxon>Pseudomonadota</taxon>
        <taxon>Betaproteobacteria</taxon>
        <taxon>Burkholderiales</taxon>
        <taxon>Burkholderiaceae</taxon>
        <taxon>Pandoraea</taxon>
    </lineage>
</organism>
<dbReference type="NCBIfam" id="TIGR00254">
    <property type="entry name" value="GGDEF"/>
    <property type="match status" value="1"/>
</dbReference>
<dbReference type="Gene3D" id="3.20.20.450">
    <property type="entry name" value="EAL domain"/>
    <property type="match status" value="1"/>
</dbReference>
<dbReference type="CDD" id="cd01949">
    <property type="entry name" value="GGDEF"/>
    <property type="match status" value="1"/>
</dbReference>
<dbReference type="InterPro" id="IPR000160">
    <property type="entry name" value="GGDEF_dom"/>
</dbReference>
<evidence type="ECO:0000313" key="7">
    <source>
        <dbReference type="Proteomes" id="UP000335538"/>
    </source>
</evidence>
<sequence>MLPYSDDAMASAAAPGVTPWFSTLFADCLYAVLLKDAHSRIVQANAFAGALLGCAAPALVGRTDREFLCPEHAERSIALDRQVLASGEACLLEESLPGADGRERTVLTQKHRVRMPGAAAPLLLVLMTDVTAVASRRDGEPGPRGVAPPARWDPQARQDSPERAVMDGWAQVVWVANAAGDVIEVGPTWTRLSGRAPEAAYGHGWEAAVHPEDLPSVREQWRRCVATTEPLDVECRVRGATGAWRWVRNRAAAGHDALGRGVRWYGLLEDVHERKRAAQALRDSEDRLRGRADSGAATVWLADASGARTYFSRSWAERTGQPASQALGWGWLEALPLDDRSRVRASVAQARAAGTGLRVEYRVRCRDGGWAWVIDVSEPRLDPQGTVLGFVGSMRDRTARTASESALEESEACLRSIFDSSPDGIGLLALDGEPLLVNDAGRRLLGAAPGALAHAGGGPRWDGVVDPSEADKVAHAFVQVREGHVARFEATLSADEHARRCVEVIAAPVLGKHGNVLCMLTIWRDMSAAKAARDATEAARRAAEAAAAQLATVLESTTDCVAVLDRSGRLTYLNAHARRLLALDDAALGHGLGALFPGERQGAFAASYEKALAADERVTFEAYLVSLDRWIEVHATPTVEGLILCFRDTSERRRAEQERLQAQSQLLHMSHHDPLTNLPNRALLRERLEHALAHAPHGARLAVLSLDLDAFKPINDTYGHAVGDQLLRAVADRLRACVGPQDTVARLGGDAFAVLRPRVQHAAQAERLAQRIVAAVQAPFDLAGVSLRMTTSVGVALTPEAGTCADELMRASDVALYRAKAEGGDMAGCYVPGMDAPMLARQTLKLGLQSALARNELELFFQPLVAVATQRVCSCEALLRWRHPELGMVSPGEFIPLAEACGLITPIGEWVLGAACREAARWPEAIAVAVNLSPAQFKDGRLVQCVAAALAASGLAASRLQLEITESVLLEHNDANVKTLQALRRLGVKIAMDDFGTAYASLSYLRSFPFDKIKVDQGFIGDLPHGRASLAIVRAVAGIGRSLGIITAVEGVETQAQLEAVRAEGVDEAQGYLFSRPVPAAEVAALLQRLAGELAAGPAVRGGM</sequence>
<dbReference type="InterPro" id="IPR001633">
    <property type="entry name" value="EAL_dom"/>
</dbReference>
<dbReference type="Pfam" id="PF00990">
    <property type="entry name" value="GGDEF"/>
    <property type="match status" value="1"/>
</dbReference>
<feature type="domain" description="GGDEF" evidence="5">
    <location>
        <begin position="699"/>
        <end position="832"/>
    </location>
</feature>
<dbReference type="PANTHER" id="PTHR44757:SF2">
    <property type="entry name" value="BIOFILM ARCHITECTURE MAINTENANCE PROTEIN MBAA"/>
    <property type="match status" value="1"/>
</dbReference>
<dbReference type="Proteomes" id="UP000335538">
    <property type="component" value="Unassembled WGS sequence"/>
</dbReference>
<feature type="domain" description="PAS" evidence="2">
    <location>
        <begin position="546"/>
        <end position="583"/>
    </location>
</feature>
<proteinExistence type="predicted"/>
<dbReference type="Pfam" id="PF08447">
    <property type="entry name" value="PAS_3"/>
    <property type="match status" value="2"/>
</dbReference>
<dbReference type="Gene3D" id="3.30.450.20">
    <property type="entry name" value="PAS domain"/>
    <property type="match status" value="5"/>
</dbReference>
<reference evidence="6 7" key="1">
    <citation type="submission" date="2019-08" db="EMBL/GenBank/DDBJ databases">
        <authorList>
            <person name="Peeters C."/>
        </authorList>
    </citation>
    <scope>NUCLEOTIDE SEQUENCE [LARGE SCALE GENOMIC DNA]</scope>
    <source>
        <strain evidence="6 7">LMG 31121</strain>
    </source>
</reference>
<dbReference type="SMART" id="SM00267">
    <property type="entry name" value="GGDEF"/>
    <property type="match status" value="1"/>
</dbReference>
<evidence type="ECO:0000313" key="6">
    <source>
        <dbReference type="EMBL" id="VVE85802.1"/>
    </source>
</evidence>
<dbReference type="InterPro" id="IPR043128">
    <property type="entry name" value="Rev_trsase/Diguanyl_cyclase"/>
</dbReference>
<feature type="domain" description="PAC" evidence="3">
    <location>
        <begin position="357"/>
        <end position="409"/>
    </location>
</feature>
<dbReference type="PROSITE" id="PS50883">
    <property type="entry name" value="EAL"/>
    <property type="match status" value="1"/>
</dbReference>
<dbReference type="InterPro" id="IPR052155">
    <property type="entry name" value="Biofilm_reg_signaling"/>
</dbReference>
<evidence type="ECO:0000259" key="4">
    <source>
        <dbReference type="PROSITE" id="PS50883"/>
    </source>
</evidence>
<dbReference type="FunFam" id="3.30.70.270:FF:000001">
    <property type="entry name" value="Diguanylate cyclase domain protein"/>
    <property type="match status" value="1"/>
</dbReference>
<evidence type="ECO:0000256" key="1">
    <source>
        <dbReference type="SAM" id="MobiDB-lite"/>
    </source>
</evidence>
<dbReference type="CDD" id="cd01948">
    <property type="entry name" value="EAL"/>
    <property type="match status" value="1"/>
</dbReference>
<dbReference type="InterPro" id="IPR000014">
    <property type="entry name" value="PAS"/>
</dbReference>
<evidence type="ECO:0000259" key="3">
    <source>
        <dbReference type="PROSITE" id="PS50113"/>
    </source>
</evidence>
<dbReference type="RefSeq" id="WP_150811482.1">
    <property type="nucleotide sequence ID" value="NZ_CABPSR010000035.1"/>
</dbReference>
<dbReference type="SUPFAM" id="SSF55785">
    <property type="entry name" value="PYP-like sensor domain (PAS domain)"/>
    <property type="match status" value="5"/>
</dbReference>
<dbReference type="SUPFAM" id="SSF141868">
    <property type="entry name" value="EAL domain-like"/>
    <property type="match status" value="1"/>
</dbReference>
<feature type="region of interest" description="Disordered" evidence="1">
    <location>
        <begin position="135"/>
        <end position="159"/>
    </location>
</feature>
<dbReference type="PROSITE" id="PS50887">
    <property type="entry name" value="GGDEF"/>
    <property type="match status" value="1"/>
</dbReference>
<dbReference type="NCBIfam" id="TIGR00229">
    <property type="entry name" value="sensory_box"/>
    <property type="match status" value="3"/>
</dbReference>
<dbReference type="SMART" id="SM00052">
    <property type="entry name" value="EAL"/>
    <property type="match status" value="1"/>
</dbReference>
<name>A0A5E5BL08_9BURK</name>
<dbReference type="AlphaFoldDB" id="A0A5E5BL08"/>
<dbReference type="PROSITE" id="PS50113">
    <property type="entry name" value="PAC"/>
    <property type="match status" value="2"/>
</dbReference>
<dbReference type="SMART" id="SM00086">
    <property type="entry name" value="PAC"/>
    <property type="match status" value="3"/>
</dbReference>
<dbReference type="InterPro" id="IPR029787">
    <property type="entry name" value="Nucleotide_cyclase"/>
</dbReference>
<feature type="domain" description="PAC" evidence="3">
    <location>
        <begin position="231"/>
        <end position="283"/>
    </location>
</feature>
<dbReference type="InterPro" id="IPR013656">
    <property type="entry name" value="PAS_4"/>
</dbReference>
<dbReference type="PANTHER" id="PTHR44757">
    <property type="entry name" value="DIGUANYLATE CYCLASE DGCP"/>
    <property type="match status" value="1"/>
</dbReference>
<feature type="domain" description="EAL" evidence="4">
    <location>
        <begin position="841"/>
        <end position="1091"/>
    </location>
</feature>
<dbReference type="SUPFAM" id="SSF55073">
    <property type="entry name" value="Nucleotide cyclase"/>
    <property type="match status" value="1"/>
</dbReference>
<protein>
    <submittedName>
        <fullName evidence="6">Diguanylate cyclase</fullName>
    </submittedName>
</protein>
<feature type="domain" description="PAS" evidence="2">
    <location>
        <begin position="158"/>
        <end position="228"/>
    </location>
</feature>
<dbReference type="InterPro" id="IPR035919">
    <property type="entry name" value="EAL_sf"/>
</dbReference>
<accession>A0A5E5BL08</accession>
<dbReference type="Gene3D" id="3.30.70.270">
    <property type="match status" value="1"/>
</dbReference>
<gene>
    <name evidence="6" type="ORF">PSP31121_05433</name>
</gene>
<dbReference type="SMART" id="SM00091">
    <property type="entry name" value="PAS"/>
    <property type="match status" value="5"/>
</dbReference>
<dbReference type="Pfam" id="PF08448">
    <property type="entry name" value="PAS_4"/>
    <property type="match status" value="3"/>
</dbReference>
<dbReference type="InterPro" id="IPR013655">
    <property type="entry name" value="PAS_fold_3"/>
</dbReference>
<dbReference type="EMBL" id="CABPSR010000035">
    <property type="protein sequence ID" value="VVE85802.1"/>
    <property type="molecule type" value="Genomic_DNA"/>
</dbReference>